<gene>
    <name evidence="2" type="ORF">GCM10011514_03570</name>
</gene>
<evidence type="ECO:0000313" key="2">
    <source>
        <dbReference type="EMBL" id="GGD42918.1"/>
    </source>
</evidence>
<keyword evidence="3" id="KW-1185">Reference proteome</keyword>
<proteinExistence type="predicted"/>
<feature type="transmembrane region" description="Helical" evidence="1">
    <location>
        <begin position="209"/>
        <end position="226"/>
    </location>
</feature>
<evidence type="ECO:0000256" key="1">
    <source>
        <dbReference type="SAM" id="Phobius"/>
    </source>
</evidence>
<feature type="transmembrane region" description="Helical" evidence="1">
    <location>
        <begin position="368"/>
        <end position="390"/>
    </location>
</feature>
<name>A0A917DJ77_9BACT</name>
<keyword evidence="1" id="KW-0812">Transmembrane</keyword>
<organism evidence="2 3">
    <name type="scientific">Emticicia aquatilis</name>
    <dbReference type="NCBI Taxonomy" id="1537369"/>
    <lineage>
        <taxon>Bacteria</taxon>
        <taxon>Pseudomonadati</taxon>
        <taxon>Bacteroidota</taxon>
        <taxon>Cytophagia</taxon>
        <taxon>Cytophagales</taxon>
        <taxon>Leadbetterellaceae</taxon>
        <taxon>Emticicia</taxon>
    </lineage>
</organism>
<accession>A0A917DJ77</accession>
<feature type="transmembrane region" description="Helical" evidence="1">
    <location>
        <begin position="128"/>
        <end position="146"/>
    </location>
</feature>
<feature type="transmembrane region" description="Helical" evidence="1">
    <location>
        <begin position="27"/>
        <end position="44"/>
    </location>
</feature>
<reference evidence="2" key="2">
    <citation type="submission" date="2020-09" db="EMBL/GenBank/DDBJ databases">
        <authorList>
            <person name="Sun Q."/>
            <person name="Zhou Y."/>
        </authorList>
    </citation>
    <scope>NUCLEOTIDE SEQUENCE</scope>
    <source>
        <strain evidence="2">CGMCC 1.15958</strain>
    </source>
</reference>
<keyword evidence="1" id="KW-0472">Membrane</keyword>
<feature type="transmembrane region" description="Helical" evidence="1">
    <location>
        <begin position="346"/>
        <end position="362"/>
    </location>
</feature>
<feature type="transmembrane region" description="Helical" evidence="1">
    <location>
        <begin position="180"/>
        <end position="204"/>
    </location>
</feature>
<sequence length="574" mass="67815">MEPKIIDFPGVFYNLLSSIYYHLDDKYYILNALTFIGYIYLIWYKKSDKNFLFFASLVVLYNINRFPSYLYSEINGDEGEWLTGAANLVKEFKPWKSIDNNTSGYFSSWLLTILYYFKVGLNYTTMRLFLSNVLILPSFFLNYYVLCKFFNEKHVRILTVFTIAFLGAGRVGRETAELDFIIFSSECLPFLLLSIIFSTTLYLINGSRVSIFLLFFSGLLVGITPFAKLQSVVLAAFYSLYILFLLVRDKEWKKIAFFSLGVLVIPFITFISIYQNNAFEYFLNAYLFNNLKHLNRNYSFLGIIYHFFVEVPYLSPFLSLFIALFLGQFIYFLYTKNNIIQQNKTLSIFLLLNLLVSIYTIAKPQYPYYHYAWFLLIPIISCFSWSFSFFQNSKIQILPKAIFSIMIVFFWVRSFNLDKEVNDLKHNGVLAIDRRSFFLKNDPFCQKLDKYTVPNERLAIWGWEKGEYFGFFSLLRGTRLFHSSHTIYSNTEKAQSIYRKAYLEDITTYKPVAFIKNENISLTFLKLSEGDFQVKPFNELWQYLHNNYTLVETDTTFASPRELWIRNDRFASKE</sequence>
<keyword evidence="1" id="KW-1133">Transmembrane helix</keyword>
<feature type="transmembrane region" description="Helical" evidence="1">
    <location>
        <begin position="51"/>
        <end position="71"/>
    </location>
</feature>
<comment type="caution">
    <text evidence="2">The sequence shown here is derived from an EMBL/GenBank/DDBJ whole genome shotgun (WGS) entry which is preliminary data.</text>
</comment>
<feature type="transmembrane region" description="Helical" evidence="1">
    <location>
        <begin position="397"/>
        <end position="415"/>
    </location>
</feature>
<dbReference type="AlphaFoldDB" id="A0A917DJ77"/>
<reference evidence="2" key="1">
    <citation type="journal article" date="2014" name="Int. J. Syst. Evol. Microbiol.">
        <title>Complete genome sequence of Corynebacterium casei LMG S-19264T (=DSM 44701T), isolated from a smear-ripened cheese.</title>
        <authorList>
            <consortium name="US DOE Joint Genome Institute (JGI-PGF)"/>
            <person name="Walter F."/>
            <person name="Albersmeier A."/>
            <person name="Kalinowski J."/>
            <person name="Ruckert C."/>
        </authorList>
    </citation>
    <scope>NUCLEOTIDE SEQUENCE</scope>
    <source>
        <strain evidence="2">CGMCC 1.15958</strain>
    </source>
</reference>
<protein>
    <submittedName>
        <fullName evidence="2">Uncharacterized protein</fullName>
    </submittedName>
</protein>
<evidence type="ECO:0000313" key="3">
    <source>
        <dbReference type="Proteomes" id="UP000609064"/>
    </source>
</evidence>
<feature type="transmembrane region" description="Helical" evidence="1">
    <location>
        <begin position="255"/>
        <end position="274"/>
    </location>
</feature>
<dbReference type="EMBL" id="BMKK01000001">
    <property type="protein sequence ID" value="GGD42918.1"/>
    <property type="molecule type" value="Genomic_DNA"/>
</dbReference>
<feature type="transmembrane region" description="Helical" evidence="1">
    <location>
        <begin position="313"/>
        <end position="334"/>
    </location>
</feature>
<dbReference type="Proteomes" id="UP000609064">
    <property type="component" value="Unassembled WGS sequence"/>
</dbReference>
<dbReference type="RefSeq" id="WP_188764041.1">
    <property type="nucleotide sequence ID" value="NZ_BMKK01000001.1"/>
</dbReference>
<feature type="transmembrane region" description="Helical" evidence="1">
    <location>
        <begin position="232"/>
        <end position="248"/>
    </location>
</feature>